<dbReference type="PANTHER" id="PTHR34580:SF3">
    <property type="entry name" value="PROTEIN PAFB"/>
    <property type="match status" value="1"/>
</dbReference>
<dbReference type="InterPro" id="IPR013196">
    <property type="entry name" value="HTH_11"/>
</dbReference>
<dbReference type="InterPro" id="IPR036390">
    <property type="entry name" value="WH_DNA-bd_sf"/>
</dbReference>
<reference evidence="3 4" key="1">
    <citation type="submission" date="2017-07" db="EMBL/GenBank/DDBJ databases">
        <title>Annotated genome sequence of Bacterioplanes sanyensis isolated from Red Sea.</title>
        <authorList>
            <person name="Rehman Z.U."/>
        </authorList>
    </citation>
    <scope>NUCLEOTIDE SEQUENCE [LARGE SCALE GENOMIC DNA]</scope>
    <source>
        <strain evidence="3 4">NV9</strain>
    </source>
</reference>
<sequence length="234" mass="27008">MRKAERLFQLLTLFQGRRRPLTGEQISQLLEVSKRTVYRDIAALQQSGIPIEGEAGVGYVLDRHFLMAPLMFNHDELVAIRLGMSLIRASGDDALCQAAEQVLHKVAAILPDTEKDPFSRSALVVPSLNLAAEIRRHLTVLRGAIRQQQCVQLHYRDEQGQTSQRCIEPLGIMCYVRHWTLIAHCRLRQDYRAFRLDRILSMTVSDDVFDVEEQKSLPHYLESMQQQYNISWFF</sequence>
<keyword evidence="3" id="KW-0238">DNA-binding</keyword>
<dbReference type="InterPro" id="IPR051534">
    <property type="entry name" value="CBASS_pafABC_assoc_protein"/>
</dbReference>
<organism evidence="3 4">
    <name type="scientific">Bacterioplanes sanyensis</name>
    <dbReference type="NCBI Taxonomy" id="1249553"/>
    <lineage>
        <taxon>Bacteria</taxon>
        <taxon>Pseudomonadati</taxon>
        <taxon>Pseudomonadota</taxon>
        <taxon>Gammaproteobacteria</taxon>
        <taxon>Oceanospirillales</taxon>
        <taxon>Oceanospirillaceae</taxon>
        <taxon>Bacterioplanes</taxon>
    </lineage>
</organism>
<dbReference type="OrthoDB" id="9807255at2"/>
<dbReference type="Gene3D" id="1.10.10.10">
    <property type="entry name" value="Winged helix-like DNA-binding domain superfamily/Winged helix DNA-binding domain"/>
    <property type="match status" value="1"/>
</dbReference>
<feature type="domain" description="WYL" evidence="2">
    <location>
        <begin position="137"/>
        <end position="204"/>
    </location>
</feature>
<dbReference type="InterPro" id="IPR036388">
    <property type="entry name" value="WH-like_DNA-bd_sf"/>
</dbReference>
<dbReference type="AlphaFoldDB" id="A0A222FP46"/>
<name>A0A222FP46_9GAMM</name>
<evidence type="ECO:0000313" key="4">
    <source>
        <dbReference type="Proteomes" id="UP000202440"/>
    </source>
</evidence>
<dbReference type="GO" id="GO:0003677">
    <property type="term" value="F:DNA binding"/>
    <property type="evidence" value="ECO:0007669"/>
    <property type="project" value="UniProtKB-KW"/>
</dbReference>
<dbReference type="KEGG" id="bsan:CHH28_17195"/>
<dbReference type="Proteomes" id="UP000202440">
    <property type="component" value="Chromosome"/>
</dbReference>
<feature type="domain" description="Helix-turn-helix type 11" evidence="1">
    <location>
        <begin position="6"/>
        <end position="59"/>
    </location>
</feature>
<dbReference type="SUPFAM" id="SSF46785">
    <property type="entry name" value="Winged helix' DNA-binding domain"/>
    <property type="match status" value="1"/>
</dbReference>
<evidence type="ECO:0000259" key="2">
    <source>
        <dbReference type="Pfam" id="PF13280"/>
    </source>
</evidence>
<dbReference type="PROSITE" id="PS52050">
    <property type="entry name" value="WYL"/>
    <property type="match status" value="1"/>
</dbReference>
<evidence type="ECO:0000313" key="3">
    <source>
        <dbReference type="EMBL" id="ASP40306.1"/>
    </source>
</evidence>
<dbReference type="PANTHER" id="PTHR34580">
    <property type="match status" value="1"/>
</dbReference>
<evidence type="ECO:0000259" key="1">
    <source>
        <dbReference type="Pfam" id="PF08279"/>
    </source>
</evidence>
<dbReference type="Pfam" id="PF13280">
    <property type="entry name" value="WYL"/>
    <property type="match status" value="1"/>
</dbReference>
<proteinExistence type="predicted"/>
<keyword evidence="4" id="KW-1185">Reference proteome</keyword>
<protein>
    <submittedName>
        <fullName evidence="3">DNA-binding transcriptional regulator</fullName>
    </submittedName>
</protein>
<dbReference type="Pfam" id="PF08279">
    <property type="entry name" value="HTH_11"/>
    <property type="match status" value="1"/>
</dbReference>
<accession>A0A222FP46</accession>
<dbReference type="EMBL" id="CP022530">
    <property type="protein sequence ID" value="ASP40306.1"/>
    <property type="molecule type" value="Genomic_DNA"/>
</dbReference>
<gene>
    <name evidence="3" type="ORF">CHH28_17195</name>
</gene>
<dbReference type="RefSeq" id="WP_094061475.1">
    <property type="nucleotide sequence ID" value="NZ_CP022530.1"/>
</dbReference>
<dbReference type="InterPro" id="IPR026881">
    <property type="entry name" value="WYL_dom"/>
</dbReference>